<gene>
    <name evidence="2" type="ORF">FXF65_43330</name>
</gene>
<dbReference type="OrthoDB" id="3213425at2"/>
<accession>A0A5D0TMI9</accession>
<feature type="region of interest" description="Disordered" evidence="1">
    <location>
        <begin position="74"/>
        <end position="95"/>
    </location>
</feature>
<name>A0A5D0TMI9_9ACTN</name>
<evidence type="ECO:0000313" key="2">
    <source>
        <dbReference type="EMBL" id="TYC07308.1"/>
    </source>
</evidence>
<comment type="caution">
    <text evidence="2">The sequence shown here is derived from an EMBL/GenBank/DDBJ whole genome shotgun (WGS) entry which is preliminary data.</text>
</comment>
<dbReference type="SUPFAM" id="SSF48452">
    <property type="entry name" value="TPR-like"/>
    <property type="match status" value="1"/>
</dbReference>
<feature type="compositionally biased region" description="Polar residues" evidence="1">
    <location>
        <begin position="83"/>
        <end position="93"/>
    </location>
</feature>
<dbReference type="InterPro" id="IPR011990">
    <property type="entry name" value="TPR-like_helical_dom_sf"/>
</dbReference>
<dbReference type="Gene3D" id="1.25.40.10">
    <property type="entry name" value="Tetratricopeptide repeat domain"/>
    <property type="match status" value="1"/>
</dbReference>
<dbReference type="Proteomes" id="UP000322634">
    <property type="component" value="Unassembled WGS sequence"/>
</dbReference>
<proteinExistence type="predicted"/>
<dbReference type="RefSeq" id="WP_148356323.1">
    <property type="nucleotide sequence ID" value="NZ_JBHSBF010000014.1"/>
</dbReference>
<dbReference type="EMBL" id="VSFF01000026">
    <property type="protein sequence ID" value="TYC07308.1"/>
    <property type="molecule type" value="Genomic_DNA"/>
</dbReference>
<sequence>MTDALTSRDIRTVFHLVQRYAGASQTRIGIACGMSQGKVSGIMSEGGSQVHTLEVFERIANGLQLPDTARMTLGLAPSHSDKSISSQAAQPTTEPADLAADPIKGFLETYGDTEEEMERRQLLQALAALGISAAPGVHALETIRTSVGQTFENNDGQQLDHWGEIALEYGYSYLSTPPEYLIKDLAADMVSLRLLTRHIRDRDSNAYREWCRIGGVLSLFMAKTLSNMGHAREARHWWQTAQTSCDNSDNLESQMWVRGERLIHGLYERRSPNLLVMRASEAVDLSKDRPCAGLATVSTARAQALVLAGKATSAEQELSRSQEILEQLPYSVTGDVDSIHGWGEDRLRYTEAWVYAHSGNTAKADSAARRAIELYPAEDTRSPAQIKLIQAFAHAQAGDAIEGVRQAQAAYGALQPDQRTTMITNLAMQVLKSVPPKMQGQPLINDYREQLTSRD</sequence>
<dbReference type="AlphaFoldDB" id="A0A5D0TMI9"/>
<evidence type="ECO:0000313" key="3">
    <source>
        <dbReference type="Proteomes" id="UP000322634"/>
    </source>
</evidence>
<evidence type="ECO:0000256" key="1">
    <source>
        <dbReference type="SAM" id="MobiDB-lite"/>
    </source>
</evidence>
<keyword evidence="3" id="KW-1185">Reference proteome</keyword>
<reference evidence="2 3" key="1">
    <citation type="submission" date="2019-08" db="EMBL/GenBank/DDBJ databases">
        <title>Actinomadura sp. nov. CYP1-5 isolated from mountain soil.</title>
        <authorList>
            <person name="Songsumanus A."/>
            <person name="Kuncharoen N."/>
            <person name="Kudo T."/>
            <person name="Yuki M."/>
            <person name="Igarashi Y."/>
            <person name="Tanasupawat S."/>
        </authorList>
    </citation>
    <scope>NUCLEOTIDE SEQUENCE [LARGE SCALE GENOMIC DNA]</scope>
    <source>
        <strain evidence="2 3">GKU157</strain>
    </source>
</reference>
<organism evidence="2 3">
    <name type="scientific">Actinomadura syzygii</name>
    <dbReference type="NCBI Taxonomy" id="1427538"/>
    <lineage>
        <taxon>Bacteria</taxon>
        <taxon>Bacillati</taxon>
        <taxon>Actinomycetota</taxon>
        <taxon>Actinomycetes</taxon>
        <taxon>Streptosporangiales</taxon>
        <taxon>Thermomonosporaceae</taxon>
        <taxon>Actinomadura</taxon>
    </lineage>
</organism>
<protein>
    <submittedName>
        <fullName evidence="2">Helix-turn-helix domain-containing protein</fullName>
    </submittedName>
</protein>